<organism evidence="2 3">
    <name type="scientific">Fluctibacter corallii</name>
    <dbReference type="NCBI Taxonomy" id="2984329"/>
    <lineage>
        <taxon>Bacteria</taxon>
        <taxon>Pseudomonadati</taxon>
        <taxon>Pseudomonadota</taxon>
        <taxon>Gammaproteobacteria</taxon>
        <taxon>Alteromonadales</taxon>
        <taxon>Alteromonadaceae</taxon>
        <taxon>Fluctibacter</taxon>
    </lineage>
</organism>
<feature type="signal peptide" evidence="1">
    <location>
        <begin position="1"/>
        <end position="26"/>
    </location>
</feature>
<evidence type="ECO:0000256" key="1">
    <source>
        <dbReference type="SAM" id="SignalP"/>
    </source>
</evidence>
<dbReference type="NCBIfam" id="TIGR02595">
    <property type="entry name" value="PEP_CTERM"/>
    <property type="match status" value="1"/>
</dbReference>
<feature type="chain" id="PRO_5047529969" evidence="1">
    <location>
        <begin position="27"/>
        <end position="171"/>
    </location>
</feature>
<accession>A0ABT3A9P8</accession>
<reference evidence="2 3" key="1">
    <citation type="submission" date="2022-10" db="EMBL/GenBank/DDBJ databases">
        <title>Aestuariibacter sp. AA17 isolated from Montipora capitata coral fragment.</title>
        <authorList>
            <person name="Emsley S.A."/>
            <person name="Pfannmuller K.M."/>
            <person name="Loughran R.M."/>
            <person name="Shlafstein M."/>
            <person name="Papke E."/>
            <person name="Saw J.H."/>
            <person name="Ushijima B."/>
            <person name="Videau P."/>
        </authorList>
    </citation>
    <scope>NUCLEOTIDE SEQUENCE [LARGE SCALE GENOMIC DNA]</scope>
    <source>
        <strain evidence="2 3">AA17</strain>
    </source>
</reference>
<proteinExistence type="predicted"/>
<sequence length="171" mass="18278">MKYVKSLFSALVLATTMSLSAFSANAVVITQELIQGDNVLGSVEFSVSDEDLNSGMPSVFALADSLLNVSLVGYTAPIFVNNFFAEVDGANVFNGLFALELDATDANQNFFSFNFDSTFGFGQLVVGNENDPLNAQFFADVAFGKATYVSEPSVLAMLVLGALVLVRRRNA</sequence>
<dbReference type="RefSeq" id="WP_263712690.1">
    <property type="nucleotide sequence ID" value="NZ_JAOWKX010000006.1"/>
</dbReference>
<evidence type="ECO:0000313" key="3">
    <source>
        <dbReference type="Proteomes" id="UP001652504"/>
    </source>
</evidence>
<evidence type="ECO:0000313" key="2">
    <source>
        <dbReference type="EMBL" id="MCV2885396.1"/>
    </source>
</evidence>
<comment type="caution">
    <text evidence="2">The sequence shown here is derived from an EMBL/GenBank/DDBJ whole genome shotgun (WGS) entry which is preliminary data.</text>
</comment>
<name>A0ABT3A9P8_9ALTE</name>
<dbReference type="EMBL" id="JAOWKX010000006">
    <property type="protein sequence ID" value="MCV2885396.1"/>
    <property type="molecule type" value="Genomic_DNA"/>
</dbReference>
<keyword evidence="1" id="KW-0732">Signal</keyword>
<dbReference type="Proteomes" id="UP001652504">
    <property type="component" value="Unassembled WGS sequence"/>
</dbReference>
<gene>
    <name evidence="2" type="ORF">OE749_11895</name>
</gene>
<keyword evidence="3" id="KW-1185">Reference proteome</keyword>
<protein>
    <submittedName>
        <fullName evidence="2">PEP-CTERM sorting domain-containing protein</fullName>
    </submittedName>
</protein>
<dbReference type="InterPro" id="IPR013424">
    <property type="entry name" value="Ice-binding_C"/>
</dbReference>